<evidence type="ECO:0000259" key="1">
    <source>
        <dbReference type="Pfam" id="PF08421"/>
    </source>
</evidence>
<accession>A0A0U3PGF2</accession>
<dbReference type="Proteomes" id="UP000064921">
    <property type="component" value="Chromosome"/>
</dbReference>
<feature type="domain" description="C-methyltransferase" evidence="2">
    <location>
        <begin position="254"/>
        <end position="409"/>
    </location>
</feature>
<evidence type="ECO:0000313" key="4">
    <source>
        <dbReference type="Proteomes" id="UP000064921"/>
    </source>
</evidence>
<dbReference type="Pfam" id="PF13489">
    <property type="entry name" value="Methyltransf_23"/>
    <property type="match status" value="1"/>
</dbReference>
<sequence>MTGGAIFSEEQNCRLCGSGALTDVVRLTATPPANNLITAEHLGDQVLRIPLTVCRCGSCTHIQLRHTVDSSLLFSSYLYTSRTSQVMLDHLAAQAASIASRHAASSNRFVVEFGSNDGSLLKNFIANGYTVLGIDPAANIVQEANDAGVRTIAAFFNEETAKQVADTYGKAGLICANHCFAHIAGIESVVRGVRHLLDDDGEFVFEVGYLLDVVQKALFDTIYHEHLHYHHVRPLVDFFRQHGMSLVRVERHDIQGGALRGFVRKGSVPADETVAALLALEEAAGLNEEATFSRFSARIQDLSRNLKDLLVEINSKGKKICGYGVPAKATTMLYHFGVNADLVPSMVDDNPLKQGRYIPGLNIEIVPPASLEQIAPDYILIFAWNFADAIIAKHRWFLERGGHFIVALPELRIVSADGTRTWPNLTV</sequence>
<dbReference type="Pfam" id="PF08484">
    <property type="entry name" value="Methyltransf_14"/>
    <property type="match status" value="1"/>
</dbReference>
<dbReference type="RefSeq" id="WP_058898362.1">
    <property type="nucleotide sequence ID" value="NZ_CP013068.1"/>
</dbReference>
<dbReference type="STRING" id="121719.APZ00_06080"/>
<dbReference type="InterPro" id="IPR038576">
    <property type="entry name" value="Methyltransf_Zn-bd_dom_put_sf"/>
</dbReference>
<dbReference type="InterPro" id="IPR013630">
    <property type="entry name" value="Methyltransf_Zn-bd_dom_put"/>
</dbReference>
<dbReference type="Pfam" id="PF08421">
    <property type="entry name" value="Methyltransf_13"/>
    <property type="match status" value="1"/>
</dbReference>
<dbReference type="PANTHER" id="PTHR43861">
    <property type="entry name" value="TRANS-ACONITATE 2-METHYLTRANSFERASE-RELATED"/>
    <property type="match status" value="1"/>
</dbReference>
<dbReference type="AlphaFoldDB" id="A0A0U3PGF2"/>
<name>A0A0U3PGF2_9HYPH</name>
<reference evidence="3 4" key="1">
    <citation type="submission" date="2015-10" db="EMBL/GenBank/DDBJ databases">
        <title>The world's first case of liver abscess caused by Pannonibacter phragmitetus.</title>
        <authorList>
            <person name="Ming D."/>
            <person name="Wang M."/>
            <person name="Zhou Y."/>
            <person name="Jiang T."/>
            <person name="Hu S."/>
        </authorList>
    </citation>
    <scope>NUCLEOTIDE SEQUENCE [LARGE SCALE GENOMIC DNA]</scope>
    <source>
        <strain evidence="3 4">31801</strain>
    </source>
</reference>
<dbReference type="PANTHER" id="PTHR43861:SF5">
    <property type="entry name" value="BLL5978 PROTEIN"/>
    <property type="match status" value="1"/>
</dbReference>
<organism evidence="3 4">
    <name type="scientific">Pannonibacter phragmitetus</name>
    <dbReference type="NCBI Taxonomy" id="121719"/>
    <lineage>
        <taxon>Bacteria</taxon>
        <taxon>Pseudomonadati</taxon>
        <taxon>Pseudomonadota</taxon>
        <taxon>Alphaproteobacteria</taxon>
        <taxon>Hyphomicrobiales</taxon>
        <taxon>Stappiaceae</taxon>
        <taxon>Pannonibacter</taxon>
    </lineage>
</organism>
<evidence type="ECO:0000313" key="3">
    <source>
        <dbReference type="EMBL" id="ALV26700.1"/>
    </source>
</evidence>
<dbReference type="Gene3D" id="6.20.50.110">
    <property type="entry name" value="Methyltransferase, zinc-binding domain"/>
    <property type="match status" value="1"/>
</dbReference>
<dbReference type="KEGG" id="pphr:APZ00_06080"/>
<evidence type="ECO:0008006" key="5">
    <source>
        <dbReference type="Google" id="ProtNLM"/>
    </source>
</evidence>
<dbReference type="Gene3D" id="3.40.50.150">
    <property type="entry name" value="Vaccinia Virus protein VP39"/>
    <property type="match status" value="1"/>
</dbReference>
<keyword evidence="4" id="KW-1185">Reference proteome</keyword>
<gene>
    <name evidence="3" type="ORF">APZ00_06080</name>
</gene>
<feature type="domain" description="Methyltransferase putative zinc binding" evidence="1">
    <location>
        <begin position="13"/>
        <end position="74"/>
    </location>
</feature>
<dbReference type="SUPFAM" id="SSF53335">
    <property type="entry name" value="S-adenosyl-L-methionine-dependent methyltransferases"/>
    <property type="match status" value="1"/>
</dbReference>
<dbReference type="InterPro" id="IPR029063">
    <property type="entry name" value="SAM-dependent_MTases_sf"/>
</dbReference>
<dbReference type="Gene3D" id="6.10.250.3100">
    <property type="match status" value="1"/>
</dbReference>
<proteinExistence type="predicted"/>
<dbReference type="Gene3D" id="3.40.50.720">
    <property type="entry name" value="NAD(P)-binding Rossmann-like Domain"/>
    <property type="match status" value="1"/>
</dbReference>
<dbReference type="EMBL" id="CP013068">
    <property type="protein sequence ID" value="ALV26700.1"/>
    <property type="molecule type" value="Genomic_DNA"/>
</dbReference>
<evidence type="ECO:0000259" key="2">
    <source>
        <dbReference type="Pfam" id="PF08484"/>
    </source>
</evidence>
<protein>
    <recommendedName>
        <fullName evidence="5">SAM-dependent methyltransferase</fullName>
    </recommendedName>
</protein>
<dbReference type="InterPro" id="IPR013691">
    <property type="entry name" value="MeTrfase_14"/>
</dbReference>